<keyword evidence="4" id="KW-1185">Reference proteome</keyword>
<reference evidence="4" key="1">
    <citation type="journal article" date="2015" name="BMC Genomics">
        <title>Genomic and transcriptomic analysis of the endophytic fungus Pestalotiopsis fici reveals its lifestyle and high potential for synthesis of natural products.</title>
        <authorList>
            <person name="Wang X."/>
            <person name="Zhang X."/>
            <person name="Liu L."/>
            <person name="Xiang M."/>
            <person name="Wang W."/>
            <person name="Sun X."/>
            <person name="Che Y."/>
            <person name="Guo L."/>
            <person name="Liu G."/>
            <person name="Guo L."/>
            <person name="Wang C."/>
            <person name="Yin W.B."/>
            <person name="Stadler M."/>
            <person name="Zhang X."/>
            <person name="Liu X."/>
        </authorList>
    </citation>
    <scope>NUCLEOTIDE SEQUENCE [LARGE SCALE GENOMIC DNA]</scope>
    <source>
        <strain evidence="4">W106-1 / CGMCC3.15140</strain>
    </source>
</reference>
<dbReference type="KEGG" id="pfy:PFICI_04094"/>
<dbReference type="OMA" id="NDETDGC"/>
<protein>
    <submittedName>
        <fullName evidence="3">Uncharacterized protein</fullName>
    </submittedName>
</protein>
<dbReference type="OrthoDB" id="4614754at2759"/>
<dbReference type="HOGENOM" id="CLU_683435_0_0_1"/>
<feature type="signal peptide" evidence="2">
    <location>
        <begin position="1"/>
        <end position="17"/>
    </location>
</feature>
<dbReference type="GeneID" id="19269107"/>
<dbReference type="RefSeq" id="XP_007830866.1">
    <property type="nucleotide sequence ID" value="XM_007832675.1"/>
</dbReference>
<proteinExistence type="predicted"/>
<name>W3XJ65_PESFW</name>
<dbReference type="eggNOG" id="ENOG502T9Q7">
    <property type="taxonomic scope" value="Eukaryota"/>
</dbReference>
<organism evidence="3 4">
    <name type="scientific">Pestalotiopsis fici (strain W106-1 / CGMCC3.15140)</name>
    <dbReference type="NCBI Taxonomy" id="1229662"/>
    <lineage>
        <taxon>Eukaryota</taxon>
        <taxon>Fungi</taxon>
        <taxon>Dikarya</taxon>
        <taxon>Ascomycota</taxon>
        <taxon>Pezizomycotina</taxon>
        <taxon>Sordariomycetes</taxon>
        <taxon>Xylariomycetidae</taxon>
        <taxon>Amphisphaeriales</taxon>
        <taxon>Sporocadaceae</taxon>
        <taxon>Pestalotiopsis</taxon>
    </lineage>
</organism>
<gene>
    <name evidence="3" type="ORF">PFICI_04094</name>
</gene>
<feature type="compositionally biased region" description="Basic and acidic residues" evidence="1">
    <location>
        <begin position="54"/>
        <end position="64"/>
    </location>
</feature>
<dbReference type="AlphaFoldDB" id="W3XJ65"/>
<dbReference type="EMBL" id="KI912110">
    <property type="protein sequence ID" value="ETS86069.1"/>
    <property type="molecule type" value="Genomic_DNA"/>
</dbReference>
<sequence length="417" mass="44458">MLPKLFLAGAFASQVLASRLPIWQRDGGIESYQGPGKFVRDLKSRSTAPSLRPRTSDLHTRDVDQDKAEKLLGPDSIVDCPPNGLTDWVSAVGAATLFISSLGGAPVTIQPGACFHQEVEQTMAQVCNKGTSPVEVTPAQAAVGFDVIEETCTSQKSSGTIRTSAGVQYAIYAKVPISGRKVDKRGRPVKRCLDSGTQEVTGCEDTVCSPAIEMNGSGDCPNVGNDETDGCSYYCEVKAAKYYGVAEVYDDTRYCAGNDCYLEEGESFTVEKSLSVSFGLEGEGPLESVLSAGISFGIAVSETTSITQGFNFGEGACGWWYKAPVMLHSCGTLSEYEPNFTGGEFGPLVCLKDAPFSKTTANACSDIQATSINSDDADVLVIPKWVNCGDRSDVPDDQNSDAWKDCYSGQNDEVHSC</sequence>
<accession>W3XJ65</accession>
<dbReference type="InParanoid" id="W3XJ65"/>
<dbReference type="Proteomes" id="UP000030651">
    <property type="component" value="Unassembled WGS sequence"/>
</dbReference>
<evidence type="ECO:0000313" key="4">
    <source>
        <dbReference type="Proteomes" id="UP000030651"/>
    </source>
</evidence>
<evidence type="ECO:0000313" key="3">
    <source>
        <dbReference type="EMBL" id="ETS86069.1"/>
    </source>
</evidence>
<keyword evidence="2" id="KW-0732">Signal</keyword>
<feature type="region of interest" description="Disordered" evidence="1">
    <location>
        <begin position="43"/>
        <end position="64"/>
    </location>
</feature>
<feature type="chain" id="PRO_5004834755" evidence="2">
    <location>
        <begin position="18"/>
        <end position="417"/>
    </location>
</feature>
<evidence type="ECO:0000256" key="2">
    <source>
        <dbReference type="SAM" id="SignalP"/>
    </source>
</evidence>
<evidence type="ECO:0000256" key="1">
    <source>
        <dbReference type="SAM" id="MobiDB-lite"/>
    </source>
</evidence>